<evidence type="ECO:0000313" key="6">
    <source>
        <dbReference type="EMBL" id="KRM06152.1"/>
    </source>
</evidence>
<keyword evidence="4 5" id="KW-0472">Membrane</keyword>
<dbReference type="InterPro" id="IPR032808">
    <property type="entry name" value="DoxX"/>
</dbReference>
<dbReference type="GO" id="GO:0016020">
    <property type="term" value="C:membrane"/>
    <property type="evidence" value="ECO:0007669"/>
    <property type="project" value="UniProtKB-SubCell"/>
</dbReference>
<dbReference type="Proteomes" id="UP000051451">
    <property type="component" value="Unassembled WGS sequence"/>
</dbReference>
<evidence type="ECO:0000313" key="7">
    <source>
        <dbReference type="Proteomes" id="UP000051451"/>
    </source>
</evidence>
<organism evidence="6 7">
    <name type="scientific">Liquorilactobacillus ghanensis DSM 18630</name>
    <dbReference type="NCBI Taxonomy" id="1423750"/>
    <lineage>
        <taxon>Bacteria</taxon>
        <taxon>Bacillati</taxon>
        <taxon>Bacillota</taxon>
        <taxon>Bacilli</taxon>
        <taxon>Lactobacillales</taxon>
        <taxon>Lactobacillaceae</taxon>
        <taxon>Liquorilactobacillus</taxon>
    </lineage>
</organism>
<keyword evidence="3 5" id="KW-1133">Transmembrane helix</keyword>
<evidence type="ECO:0000256" key="2">
    <source>
        <dbReference type="ARBA" id="ARBA00022692"/>
    </source>
</evidence>
<dbReference type="PANTHER" id="PTHR39157">
    <property type="entry name" value="INTEGRAL MEMBRANE PROTEIN-RELATED"/>
    <property type="match status" value="1"/>
</dbReference>
<dbReference type="EMBL" id="AZGB01000016">
    <property type="protein sequence ID" value="KRM06152.1"/>
    <property type="molecule type" value="Genomic_DNA"/>
</dbReference>
<dbReference type="PATRIC" id="fig|1423750.3.peg.1044"/>
<dbReference type="Pfam" id="PF07681">
    <property type="entry name" value="DoxX"/>
    <property type="match status" value="1"/>
</dbReference>
<sequence>MLIMVKWLRKSKSAMVILTIIRIWLGYLWAMDGFGKISGGFSAKGFVGMAIKNPVMTPEKTQAFGWYTDFLRDLVMPHISLFSTLVAWGELLVGLGLIFGTLTTAAAFFGMMMNFFYLMAGTVSVNPMYIFWEIFILVAGFNAGKIGLDRWVIPFLREKLPFLKKLVE</sequence>
<comment type="caution">
    <text evidence="6">The sequence shown here is derived from an EMBL/GenBank/DDBJ whole genome shotgun (WGS) entry which is preliminary data.</text>
</comment>
<dbReference type="PANTHER" id="PTHR39157:SF1">
    <property type="entry name" value="DOXX FAMILY PROTEIN"/>
    <property type="match status" value="1"/>
</dbReference>
<evidence type="ECO:0000256" key="3">
    <source>
        <dbReference type="ARBA" id="ARBA00022989"/>
    </source>
</evidence>
<dbReference type="STRING" id="1423750.FC89_GL001020"/>
<dbReference type="AlphaFoldDB" id="A0A0R1VK46"/>
<evidence type="ECO:0000256" key="4">
    <source>
        <dbReference type="ARBA" id="ARBA00023136"/>
    </source>
</evidence>
<keyword evidence="2 5" id="KW-0812">Transmembrane</keyword>
<name>A0A0R1VK46_9LACO</name>
<evidence type="ECO:0000256" key="5">
    <source>
        <dbReference type="SAM" id="Phobius"/>
    </source>
</evidence>
<feature type="transmembrane region" description="Helical" evidence="5">
    <location>
        <begin position="79"/>
        <end position="99"/>
    </location>
</feature>
<reference evidence="6 7" key="1">
    <citation type="journal article" date="2015" name="Genome Announc.">
        <title>Expanding the biotechnology potential of lactobacilli through comparative genomics of 213 strains and associated genera.</title>
        <authorList>
            <person name="Sun Z."/>
            <person name="Harris H.M."/>
            <person name="McCann A."/>
            <person name="Guo C."/>
            <person name="Argimon S."/>
            <person name="Zhang W."/>
            <person name="Yang X."/>
            <person name="Jeffery I.B."/>
            <person name="Cooney J.C."/>
            <person name="Kagawa T.F."/>
            <person name="Liu W."/>
            <person name="Song Y."/>
            <person name="Salvetti E."/>
            <person name="Wrobel A."/>
            <person name="Rasinkangas P."/>
            <person name="Parkhill J."/>
            <person name="Rea M.C."/>
            <person name="O'Sullivan O."/>
            <person name="Ritari J."/>
            <person name="Douillard F.P."/>
            <person name="Paul Ross R."/>
            <person name="Yang R."/>
            <person name="Briner A.E."/>
            <person name="Felis G.E."/>
            <person name="de Vos W.M."/>
            <person name="Barrangou R."/>
            <person name="Klaenhammer T.R."/>
            <person name="Caufield P.W."/>
            <person name="Cui Y."/>
            <person name="Zhang H."/>
            <person name="O'Toole P.W."/>
        </authorList>
    </citation>
    <scope>NUCLEOTIDE SEQUENCE [LARGE SCALE GENOMIC DNA]</scope>
    <source>
        <strain evidence="6 7">DSM 18630</strain>
    </source>
</reference>
<gene>
    <name evidence="6" type="ORF">FC89_GL001020</name>
</gene>
<protein>
    <submittedName>
        <fullName evidence="6">DoxX family protein</fullName>
    </submittedName>
</protein>
<comment type="subcellular location">
    <subcellularLocation>
        <location evidence="1">Membrane</location>
        <topology evidence="1">Multi-pass membrane protein</topology>
    </subcellularLocation>
</comment>
<feature type="transmembrane region" description="Helical" evidence="5">
    <location>
        <begin position="12"/>
        <end position="30"/>
    </location>
</feature>
<evidence type="ECO:0000256" key="1">
    <source>
        <dbReference type="ARBA" id="ARBA00004141"/>
    </source>
</evidence>
<accession>A0A0R1VK46</accession>
<keyword evidence="7" id="KW-1185">Reference proteome</keyword>
<proteinExistence type="predicted"/>